<protein>
    <submittedName>
        <fullName evidence="2">STAS domain-containing protein</fullName>
    </submittedName>
</protein>
<feature type="domain" description="STAS" evidence="1">
    <location>
        <begin position="1"/>
        <end position="51"/>
    </location>
</feature>
<dbReference type="InterPro" id="IPR058548">
    <property type="entry name" value="MlaB-like_STAS"/>
</dbReference>
<evidence type="ECO:0000313" key="3">
    <source>
        <dbReference type="Proteomes" id="UP000568664"/>
    </source>
</evidence>
<dbReference type="InterPro" id="IPR002645">
    <property type="entry name" value="STAS_dom"/>
</dbReference>
<accession>A0A7Y0LBQ6</accession>
<dbReference type="PROSITE" id="PS50801">
    <property type="entry name" value="STAS"/>
    <property type="match status" value="1"/>
</dbReference>
<comment type="caution">
    <text evidence="2">The sequence shown here is derived from an EMBL/GenBank/DDBJ whole genome shotgun (WGS) entry which is preliminary data.</text>
</comment>
<reference evidence="2 3" key="1">
    <citation type="submission" date="2020-04" db="EMBL/GenBank/DDBJ databases">
        <title>Thalassotalea sp. M1531, isolated from the surface of marine red alga.</title>
        <authorList>
            <person name="Pang L."/>
            <person name="Lu D.-C."/>
        </authorList>
    </citation>
    <scope>NUCLEOTIDE SEQUENCE [LARGE SCALE GENOMIC DNA]</scope>
    <source>
        <strain evidence="2 3">M1531</strain>
    </source>
</reference>
<proteinExistence type="predicted"/>
<dbReference type="Gene3D" id="3.30.750.24">
    <property type="entry name" value="STAS domain"/>
    <property type="match status" value="1"/>
</dbReference>
<gene>
    <name evidence="2" type="ORF">HII17_07345</name>
</gene>
<dbReference type="InterPro" id="IPR036513">
    <property type="entry name" value="STAS_dom_sf"/>
</dbReference>
<evidence type="ECO:0000259" key="1">
    <source>
        <dbReference type="PROSITE" id="PS50801"/>
    </source>
</evidence>
<sequence length="92" mass="10501">MFKLPAELTIAKAEAFKQILMEYVADHDSIVIDDSEVEKIDTIGVQLLIAMITYLISINKNIEWQCKAEIIKESVIKLGINEPILSQYFDNE</sequence>
<evidence type="ECO:0000313" key="2">
    <source>
        <dbReference type="EMBL" id="NMP31372.1"/>
    </source>
</evidence>
<dbReference type="EMBL" id="JABBXH010000002">
    <property type="protein sequence ID" value="NMP31372.1"/>
    <property type="molecule type" value="Genomic_DNA"/>
</dbReference>
<keyword evidence="3" id="KW-1185">Reference proteome</keyword>
<dbReference type="AlphaFoldDB" id="A0A7Y0LBQ6"/>
<dbReference type="Pfam" id="PF13466">
    <property type="entry name" value="STAS_2"/>
    <property type="match status" value="1"/>
</dbReference>
<name>A0A7Y0LBQ6_9GAMM</name>
<organism evidence="2 3">
    <name type="scientific">Thalassotalea algicola</name>
    <dbReference type="NCBI Taxonomy" id="2716224"/>
    <lineage>
        <taxon>Bacteria</taxon>
        <taxon>Pseudomonadati</taxon>
        <taxon>Pseudomonadota</taxon>
        <taxon>Gammaproteobacteria</taxon>
        <taxon>Alteromonadales</taxon>
        <taxon>Colwelliaceae</taxon>
        <taxon>Thalassotalea</taxon>
    </lineage>
</organism>
<dbReference type="Proteomes" id="UP000568664">
    <property type="component" value="Unassembled WGS sequence"/>
</dbReference>
<dbReference type="SUPFAM" id="SSF52091">
    <property type="entry name" value="SpoIIaa-like"/>
    <property type="match status" value="1"/>
</dbReference>